<keyword evidence="5" id="KW-1185">Reference proteome</keyword>
<dbReference type="InterPro" id="IPR003497">
    <property type="entry name" value="BRO_N_domain"/>
</dbReference>
<dbReference type="Proteomes" id="UP000198873">
    <property type="component" value="Unassembled WGS sequence"/>
</dbReference>
<gene>
    <name evidence="4" type="ORF">SAMN05444716_104355</name>
</gene>
<dbReference type="RefSeq" id="WP_019432228.1">
    <property type="nucleotide sequence ID" value="NZ_CP054938.1"/>
</dbReference>
<feature type="region of interest" description="Disordered" evidence="2">
    <location>
        <begin position="216"/>
        <end position="243"/>
    </location>
</feature>
<evidence type="ECO:0000256" key="1">
    <source>
        <dbReference type="SAM" id="Coils"/>
    </source>
</evidence>
<dbReference type="AlphaFoldDB" id="A0A1I6T437"/>
<feature type="domain" description="Bro-N" evidence="3">
    <location>
        <begin position="15"/>
        <end position="131"/>
    </location>
</feature>
<sequence length="327" mass="35087">MKEQQPHSRASHRDAIDISDFVYAATGTRIRRLSTPDGEHWFPVTDVLKGLGYTNPAKTLSDHVPAEAQAKLSCLTKTYTLDVPAGHGLKKSMWMVNLAGLLMLVGGATKPSTRPFKAWIVNVVTSVQREGSYRLPTAEVQPALPDAPGTAAAPGTPVAYAMPPQIADAIVRLEERALRSDEALAALQREANASRREMADALRSVADVLDGIRDRLGPGPAAVPGPPPGPRVPRQRAAPRSRGRGAAEELLAGWRARLTITDDVWAVAVLLAPALVADGQVVCSAGDIAARTGLTAARVHDSLRFLVKRHCVRQIGVLREHPVYALY</sequence>
<organism evidence="4 5">
    <name type="scientific">Streptomyces harbinensis</name>
    <dbReference type="NCBI Taxonomy" id="1176198"/>
    <lineage>
        <taxon>Bacteria</taxon>
        <taxon>Bacillati</taxon>
        <taxon>Actinomycetota</taxon>
        <taxon>Actinomycetes</taxon>
        <taxon>Kitasatosporales</taxon>
        <taxon>Streptomycetaceae</taxon>
        <taxon>Streptomyces</taxon>
    </lineage>
</organism>
<dbReference type="PANTHER" id="PTHR36180">
    <property type="entry name" value="DNA-BINDING PROTEIN-RELATED-RELATED"/>
    <property type="match status" value="1"/>
</dbReference>
<dbReference type="PROSITE" id="PS51750">
    <property type="entry name" value="BRO_N"/>
    <property type="match status" value="1"/>
</dbReference>
<evidence type="ECO:0000313" key="5">
    <source>
        <dbReference type="Proteomes" id="UP000198873"/>
    </source>
</evidence>
<dbReference type="Pfam" id="PF02498">
    <property type="entry name" value="Bro-N"/>
    <property type="match status" value="1"/>
</dbReference>
<reference evidence="5" key="1">
    <citation type="submission" date="2016-10" db="EMBL/GenBank/DDBJ databases">
        <authorList>
            <person name="Varghese N."/>
            <person name="Submissions S."/>
        </authorList>
    </citation>
    <scope>NUCLEOTIDE SEQUENCE [LARGE SCALE GENOMIC DNA]</scope>
    <source>
        <strain evidence="5">CGMCC 4.7047</strain>
    </source>
</reference>
<dbReference type="SMART" id="SM01040">
    <property type="entry name" value="Bro-N"/>
    <property type="match status" value="1"/>
</dbReference>
<proteinExistence type="predicted"/>
<dbReference type="PANTHER" id="PTHR36180:SF2">
    <property type="entry name" value="BRO FAMILY PROTEIN"/>
    <property type="match status" value="1"/>
</dbReference>
<accession>A0A1I6T437</accession>
<feature type="compositionally biased region" description="Pro residues" evidence="2">
    <location>
        <begin position="221"/>
        <end position="231"/>
    </location>
</feature>
<feature type="coiled-coil region" evidence="1">
    <location>
        <begin position="170"/>
        <end position="204"/>
    </location>
</feature>
<name>A0A1I6T437_9ACTN</name>
<dbReference type="EMBL" id="FPAB01000004">
    <property type="protein sequence ID" value="SFS83717.1"/>
    <property type="molecule type" value="Genomic_DNA"/>
</dbReference>
<evidence type="ECO:0000313" key="4">
    <source>
        <dbReference type="EMBL" id="SFS83717.1"/>
    </source>
</evidence>
<feature type="compositionally biased region" description="Basic residues" evidence="2">
    <location>
        <begin position="233"/>
        <end position="243"/>
    </location>
</feature>
<evidence type="ECO:0000259" key="3">
    <source>
        <dbReference type="PROSITE" id="PS51750"/>
    </source>
</evidence>
<evidence type="ECO:0000256" key="2">
    <source>
        <dbReference type="SAM" id="MobiDB-lite"/>
    </source>
</evidence>
<dbReference type="STRING" id="1176198.SAMN05444716_104355"/>
<protein>
    <submittedName>
        <fullName evidence="4">BRO family, N-terminal domain</fullName>
    </submittedName>
</protein>
<keyword evidence="1" id="KW-0175">Coiled coil</keyword>